<dbReference type="EMBL" id="MJEH01000040">
    <property type="protein sequence ID" value="OEH91972.1"/>
    <property type="molecule type" value="Genomic_DNA"/>
</dbReference>
<organism evidence="1 2">
    <name type="scientific">Bacillus solimangrovi</name>
    <dbReference type="NCBI Taxonomy" id="1305675"/>
    <lineage>
        <taxon>Bacteria</taxon>
        <taxon>Bacillati</taxon>
        <taxon>Bacillota</taxon>
        <taxon>Bacilli</taxon>
        <taxon>Bacillales</taxon>
        <taxon>Bacillaceae</taxon>
        <taxon>Bacillus</taxon>
    </lineage>
</organism>
<dbReference type="Proteomes" id="UP000095209">
    <property type="component" value="Unassembled WGS sequence"/>
</dbReference>
<keyword evidence="2" id="KW-1185">Reference proteome</keyword>
<accession>A0A1E5LD16</accession>
<gene>
    <name evidence="1" type="ORF">BFG57_17455</name>
</gene>
<protein>
    <submittedName>
        <fullName evidence="1">Uncharacterized protein</fullName>
    </submittedName>
</protein>
<evidence type="ECO:0000313" key="1">
    <source>
        <dbReference type="EMBL" id="OEH91972.1"/>
    </source>
</evidence>
<evidence type="ECO:0000313" key="2">
    <source>
        <dbReference type="Proteomes" id="UP000095209"/>
    </source>
</evidence>
<name>A0A1E5LD16_9BACI</name>
<dbReference type="AlphaFoldDB" id="A0A1E5LD16"/>
<comment type="caution">
    <text evidence="1">The sequence shown here is derived from an EMBL/GenBank/DDBJ whole genome shotgun (WGS) entry which is preliminary data.</text>
</comment>
<reference evidence="1 2" key="1">
    <citation type="submission" date="2016-08" db="EMBL/GenBank/DDBJ databases">
        <title>Genome of Bacillus solimangrovi GH2-4.</title>
        <authorList>
            <person name="Lim S."/>
            <person name="Kim B.-C."/>
        </authorList>
    </citation>
    <scope>NUCLEOTIDE SEQUENCE [LARGE SCALE GENOMIC DNA]</scope>
    <source>
        <strain evidence="1 2">GH2-4</strain>
    </source>
</reference>
<sequence length="67" mass="8208">MSILSYFFMNKQGEKQLFLKVREFSLLTNAKGIELSVEHENKSVWNFWEKHVFEMDVDFRHYFCNLK</sequence>
<proteinExistence type="predicted"/>